<protein>
    <submittedName>
        <fullName evidence="1">Uncharacterized protein</fullName>
    </submittedName>
</protein>
<reference evidence="1" key="1">
    <citation type="submission" date="2022-08" db="EMBL/GenBank/DDBJ databases">
        <authorList>
            <consortium name="DOE Joint Genome Institute"/>
            <person name="Min B."/>
            <person name="Riley R."/>
            <person name="Sierra-Patev S."/>
            <person name="Naranjo-Ortiz M."/>
            <person name="Looney B."/>
            <person name="Konkel Z."/>
            <person name="Slot J.C."/>
            <person name="Sakamoto Y."/>
            <person name="Steenwyk J.L."/>
            <person name="Rokas A."/>
            <person name="Carro J."/>
            <person name="Camarero S."/>
            <person name="Ferreira P."/>
            <person name="Molpeceres G."/>
            <person name="Ruiz-Duenas F.J."/>
            <person name="Serrano A."/>
            <person name="Henrissat B."/>
            <person name="Drula E."/>
            <person name="Hughes K.W."/>
            <person name="Mata J.L."/>
            <person name="Ishikawa N.K."/>
            <person name="Vargas-Isla R."/>
            <person name="Ushijima S."/>
            <person name="Smith C.A."/>
            <person name="Ahrendt S."/>
            <person name="Andreopoulos W."/>
            <person name="He G."/>
            <person name="Labutti K."/>
            <person name="Lipzen A."/>
            <person name="Ng V."/>
            <person name="Sandor L."/>
            <person name="Barry K."/>
            <person name="Martinez A.T."/>
            <person name="Xiao Y."/>
            <person name="Gibbons J.G."/>
            <person name="Terashima K."/>
            <person name="Hibbett D.S."/>
            <person name="Grigoriev I.V."/>
        </authorList>
    </citation>
    <scope>NUCLEOTIDE SEQUENCE</scope>
    <source>
        <strain evidence="1">Sp2 HRB7682 ss15</strain>
    </source>
</reference>
<organism evidence="1 2">
    <name type="scientific">Lentinula lateritia</name>
    <dbReference type="NCBI Taxonomy" id="40482"/>
    <lineage>
        <taxon>Eukaryota</taxon>
        <taxon>Fungi</taxon>
        <taxon>Dikarya</taxon>
        <taxon>Basidiomycota</taxon>
        <taxon>Agaricomycotina</taxon>
        <taxon>Agaricomycetes</taxon>
        <taxon>Agaricomycetidae</taxon>
        <taxon>Agaricales</taxon>
        <taxon>Marasmiineae</taxon>
        <taxon>Omphalotaceae</taxon>
        <taxon>Lentinula</taxon>
    </lineage>
</organism>
<evidence type="ECO:0000313" key="1">
    <source>
        <dbReference type="EMBL" id="KAJ4478687.1"/>
    </source>
</evidence>
<proteinExistence type="predicted"/>
<name>A0A9W9AB25_9AGAR</name>
<gene>
    <name evidence="1" type="ORF">C8J55DRAFT_514742</name>
</gene>
<sequence length="53" mass="5911">MRIDLNTGHFAGKSTQKMLEETADEYSFIGKSMGLVMCAQNEHASKQWSCVVT</sequence>
<reference evidence="1" key="2">
    <citation type="journal article" date="2023" name="Proc. Natl. Acad. Sci. U.S.A.">
        <title>A global phylogenomic analysis of the shiitake genus Lentinula.</title>
        <authorList>
            <person name="Sierra-Patev S."/>
            <person name="Min B."/>
            <person name="Naranjo-Ortiz M."/>
            <person name="Looney B."/>
            <person name="Konkel Z."/>
            <person name="Slot J.C."/>
            <person name="Sakamoto Y."/>
            <person name="Steenwyk J.L."/>
            <person name="Rokas A."/>
            <person name="Carro J."/>
            <person name="Camarero S."/>
            <person name="Ferreira P."/>
            <person name="Molpeceres G."/>
            <person name="Ruiz-Duenas F.J."/>
            <person name="Serrano A."/>
            <person name="Henrissat B."/>
            <person name="Drula E."/>
            <person name="Hughes K.W."/>
            <person name="Mata J.L."/>
            <person name="Ishikawa N.K."/>
            <person name="Vargas-Isla R."/>
            <person name="Ushijima S."/>
            <person name="Smith C.A."/>
            <person name="Donoghue J."/>
            <person name="Ahrendt S."/>
            <person name="Andreopoulos W."/>
            <person name="He G."/>
            <person name="LaButti K."/>
            <person name="Lipzen A."/>
            <person name="Ng V."/>
            <person name="Riley R."/>
            <person name="Sandor L."/>
            <person name="Barry K."/>
            <person name="Martinez A.T."/>
            <person name="Xiao Y."/>
            <person name="Gibbons J.G."/>
            <person name="Terashima K."/>
            <person name="Grigoriev I.V."/>
            <person name="Hibbett D."/>
        </authorList>
    </citation>
    <scope>NUCLEOTIDE SEQUENCE</scope>
    <source>
        <strain evidence="1">Sp2 HRB7682 ss15</strain>
    </source>
</reference>
<dbReference type="Proteomes" id="UP001150238">
    <property type="component" value="Unassembled WGS sequence"/>
</dbReference>
<accession>A0A9W9AB25</accession>
<comment type="caution">
    <text evidence="1">The sequence shown here is derived from an EMBL/GenBank/DDBJ whole genome shotgun (WGS) entry which is preliminary data.</text>
</comment>
<dbReference type="AlphaFoldDB" id="A0A9W9AB25"/>
<dbReference type="EMBL" id="JANVFS010000017">
    <property type="protein sequence ID" value="KAJ4478687.1"/>
    <property type="molecule type" value="Genomic_DNA"/>
</dbReference>
<evidence type="ECO:0000313" key="2">
    <source>
        <dbReference type="Proteomes" id="UP001150238"/>
    </source>
</evidence>